<dbReference type="SUPFAM" id="SSF47384">
    <property type="entry name" value="Homodimeric domain of signal transducing histidine kinase"/>
    <property type="match status" value="1"/>
</dbReference>
<keyword evidence="10" id="KW-1133">Transmembrane helix</keyword>
<feature type="transmembrane region" description="Helical" evidence="10">
    <location>
        <begin position="40"/>
        <end position="62"/>
    </location>
</feature>
<keyword evidence="10" id="KW-0812">Transmembrane</keyword>
<dbReference type="FunFam" id="3.30.565.10:FF:000037">
    <property type="entry name" value="Hybrid sensor histidine kinase/response regulator"/>
    <property type="match status" value="1"/>
</dbReference>
<dbReference type="PANTHER" id="PTHR43047:SF72">
    <property type="entry name" value="OSMOSENSING HISTIDINE PROTEIN KINASE SLN1"/>
    <property type="match status" value="1"/>
</dbReference>
<evidence type="ECO:0000256" key="8">
    <source>
        <dbReference type="ARBA" id="ARBA00023012"/>
    </source>
</evidence>
<dbReference type="EMBL" id="LFVU01000026">
    <property type="protein sequence ID" value="KMT21951.1"/>
    <property type="molecule type" value="Genomic_DNA"/>
</dbReference>
<dbReference type="Gene3D" id="1.10.287.130">
    <property type="match status" value="1"/>
</dbReference>
<dbReference type="Pfam" id="PF02518">
    <property type="entry name" value="HATPase_c"/>
    <property type="match status" value="1"/>
</dbReference>
<evidence type="ECO:0000256" key="1">
    <source>
        <dbReference type="ARBA" id="ARBA00000085"/>
    </source>
</evidence>
<dbReference type="CDD" id="cd00082">
    <property type="entry name" value="HisKA"/>
    <property type="match status" value="1"/>
</dbReference>
<dbReference type="InterPro" id="IPR004358">
    <property type="entry name" value="Sig_transdc_His_kin-like_C"/>
</dbReference>
<proteinExistence type="predicted"/>
<feature type="transmembrane region" description="Helical" evidence="10">
    <location>
        <begin position="172"/>
        <end position="193"/>
    </location>
</feature>
<accession>A0A0J8G2K0</accession>
<feature type="coiled-coil region" evidence="9">
    <location>
        <begin position="262"/>
        <end position="293"/>
    </location>
</feature>
<dbReference type="EC" id="2.7.13.3" evidence="2"/>
<dbReference type="RefSeq" id="WP_048570592.1">
    <property type="nucleotide sequence ID" value="NZ_LFVU01000026.1"/>
</dbReference>
<dbReference type="GO" id="GO:0005886">
    <property type="term" value="C:plasma membrane"/>
    <property type="evidence" value="ECO:0007669"/>
    <property type="project" value="TreeGrafter"/>
</dbReference>
<comment type="catalytic activity">
    <reaction evidence="1">
        <text>ATP + protein L-histidine = ADP + protein N-phospho-L-histidine.</text>
        <dbReference type="EC" id="2.7.13.3"/>
    </reaction>
</comment>
<dbReference type="GO" id="GO:0000155">
    <property type="term" value="F:phosphorelay sensor kinase activity"/>
    <property type="evidence" value="ECO:0007669"/>
    <property type="project" value="InterPro"/>
</dbReference>
<feature type="transmembrane region" description="Helical" evidence="10">
    <location>
        <begin position="141"/>
        <end position="160"/>
    </location>
</feature>
<evidence type="ECO:0000256" key="10">
    <source>
        <dbReference type="SAM" id="Phobius"/>
    </source>
</evidence>
<dbReference type="PANTHER" id="PTHR43047">
    <property type="entry name" value="TWO-COMPONENT HISTIDINE PROTEIN KINASE"/>
    <property type="match status" value="1"/>
</dbReference>
<name>A0A0J8G2K0_CLOCY</name>
<feature type="transmembrane region" description="Helical" evidence="10">
    <location>
        <begin position="230"/>
        <end position="250"/>
    </location>
</feature>
<evidence type="ECO:0000313" key="12">
    <source>
        <dbReference type="EMBL" id="KMT21951.1"/>
    </source>
</evidence>
<comment type="caution">
    <text evidence="12">The sequence shown here is derived from an EMBL/GenBank/DDBJ whole genome shotgun (WGS) entry which is preliminary data.</text>
</comment>
<feature type="transmembrane region" description="Helical" evidence="10">
    <location>
        <begin position="109"/>
        <end position="129"/>
    </location>
</feature>
<dbReference type="Pfam" id="PF17159">
    <property type="entry name" value="MASE3"/>
    <property type="match status" value="1"/>
</dbReference>
<keyword evidence="6 12" id="KW-0418">Kinase</keyword>
<evidence type="ECO:0000256" key="5">
    <source>
        <dbReference type="ARBA" id="ARBA00022741"/>
    </source>
</evidence>
<dbReference type="InterPro" id="IPR036890">
    <property type="entry name" value="HATPase_C_sf"/>
</dbReference>
<dbReference type="PRINTS" id="PR00344">
    <property type="entry name" value="BCTRLSENSOR"/>
</dbReference>
<gene>
    <name evidence="12" type="primary">resE</name>
    <name evidence="12" type="ORF">CLCY_3c02220</name>
</gene>
<dbReference type="InterPro" id="IPR035965">
    <property type="entry name" value="PAS-like_dom_sf"/>
</dbReference>
<feature type="transmembrane region" description="Helical" evidence="10">
    <location>
        <begin position="74"/>
        <end position="97"/>
    </location>
</feature>
<keyword evidence="5" id="KW-0547">Nucleotide-binding</keyword>
<dbReference type="AlphaFoldDB" id="A0A0J8G2K0"/>
<dbReference type="InterPro" id="IPR036097">
    <property type="entry name" value="HisK_dim/P_sf"/>
</dbReference>
<dbReference type="STRING" id="1121307.CLCY_3c02220"/>
<dbReference type="InterPro" id="IPR003594">
    <property type="entry name" value="HATPase_dom"/>
</dbReference>
<evidence type="ECO:0000256" key="4">
    <source>
        <dbReference type="ARBA" id="ARBA00022679"/>
    </source>
</evidence>
<keyword evidence="10" id="KW-0472">Membrane</keyword>
<evidence type="ECO:0000256" key="6">
    <source>
        <dbReference type="ARBA" id="ARBA00022777"/>
    </source>
</evidence>
<dbReference type="SMART" id="SM00388">
    <property type="entry name" value="HisKA"/>
    <property type="match status" value="1"/>
</dbReference>
<dbReference type="PATRIC" id="fig|1121307.3.peg.1575"/>
<dbReference type="InterPro" id="IPR033425">
    <property type="entry name" value="MASE3"/>
</dbReference>
<dbReference type="SMART" id="SM00387">
    <property type="entry name" value="HATPase_c"/>
    <property type="match status" value="1"/>
</dbReference>
<organism evidence="12 13">
    <name type="scientific">Clostridium cylindrosporum DSM 605</name>
    <dbReference type="NCBI Taxonomy" id="1121307"/>
    <lineage>
        <taxon>Bacteria</taxon>
        <taxon>Bacillati</taxon>
        <taxon>Bacillota</taxon>
        <taxon>Clostridia</taxon>
        <taxon>Eubacteriales</taxon>
        <taxon>Clostridiaceae</taxon>
        <taxon>Clostridium</taxon>
    </lineage>
</organism>
<dbReference type="GO" id="GO:0005524">
    <property type="term" value="F:ATP binding"/>
    <property type="evidence" value="ECO:0007669"/>
    <property type="project" value="UniProtKB-KW"/>
</dbReference>
<dbReference type="GO" id="GO:0009927">
    <property type="term" value="F:histidine phosphotransfer kinase activity"/>
    <property type="evidence" value="ECO:0007669"/>
    <property type="project" value="TreeGrafter"/>
</dbReference>
<feature type="transmembrane region" description="Helical" evidence="10">
    <location>
        <begin position="12"/>
        <end position="34"/>
    </location>
</feature>
<dbReference type="PROSITE" id="PS50109">
    <property type="entry name" value="HIS_KIN"/>
    <property type="match status" value="1"/>
</dbReference>
<evidence type="ECO:0000256" key="9">
    <source>
        <dbReference type="SAM" id="Coils"/>
    </source>
</evidence>
<sequence length="706" mass="81900">MDSINVKEEFLNMNYGIFHKVFIYILFFIGALYLGKQNFLVYHTLVEIFGVVIGFVMAVISVNTYKLRKGNKIIFLGIVFGFVAFIDLIHLLAYQGINYSKVFTFNTSMQVWLVGRYIQSTSFLIFFISGDKIYNLVKASINCLVILGVSFITIFYIKVFPDYYIEASGFTFFKSITAYINCGILLFMLVFSRRKGSDKLRRTDIFLYLSIVSSLICEVLFIFSVEKYDYYCILAHIFQLLSFYYIYVALIQSSLREPHYALIELNNVLKSKNENLKSLIKKLELEYKQRRDLEYERERKKQILDGILESVLDGILVINIDNKIVHVNNQYIKMLDIPFKITSETTNYELIEYIKSQINNPDEFVNHIRKEWRTQDEYIQHIYFKNGKILETSSLPFTENNIVNGKVIIVRDITEKRKIEDLQSQIQVKQALLEKAREFDELKTNFFCTVSHELKTPINIILGVIQLLSATTKNDLEYLKELSSSKYINMMKQNCYRLIKLSNNLIDITKIDAGYTEMKIKNQDIVSVIEDITLSVAEYVKIKDISLVFDTDIEERVFAFDSEQLERVMLNLLSNAIKFTDSKGMIEVNIKNNEESVIISVRDSGIGIPEDKIDIVFDRFRQVDTILRRRKEGSGIGLSLVKSIIEKHGGSISLKSKIGRGSEFIIELPINVVEDNDILDEVSASKEMNVDRINIEFSDIYELNVY</sequence>
<protein>
    <recommendedName>
        <fullName evidence="2">histidine kinase</fullName>
        <ecNumber evidence="2">2.7.13.3</ecNumber>
    </recommendedName>
</protein>
<dbReference type="Pfam" id="PF12860">
    <property type="entry name" value="PAS_7"/>
    <property type="match status" value="1"/>
</dbReference>
<dbReference type="Gene3D" id="3.30.565.10">
    <property type="entry name" value="Histidine kinase-like ATPase, C-terminal domain"/>
    <property type="match status" value="1"/>
</dbReference>
<dbReference type="SUPFAM" id="SSF55785">
    <property type="entry name" value="PYP-like sensor domain (PAS domain)"/>
    <property type="match status" value="1"/>
</dbReference>
<keyword evidence="7" id="KW-0067">ATP-binding</keyword>
<feature type="transmembrane region" description="Helical" evidence="10">
    <location>
        <begin position="205"/>
        <end position="224"/>
    </location>
</feature>
<evidence type="ECO:0000313" key="13">
    <source>
        <dbReference type="Proteomes" id="UP000036756"/>
    </source>
</evidence>
<dbReference type="InterPro" id="IPR005467">
    <property type="entry name" value="His_kinase_dom"/>
</dbReference>
<keyword evidence="9" id="KW-0175">Coiled coil</keyword>
<dbReference type="SUPFAM" id="SSF55874">
    <property type="entry name" value="ATPase domain of HSP90 chaperone/DNA topoisomerase II/histidine kinase"/>
    <property type="match status" value="1"/>
</dbReference>
<keyword evidence="8" id="KW-0902">Two-component regulatory system</keyword>
<keyword evidence="4 12" id="KW-0808">Transferase</keyword>
<feature type="domain" description="Histidine kinase" evidence="11">
    <location>
        <begin position="449"/>
        <end position="672"/>
    </location>
</feature>
<dbReference type="Pfam" id="PF00512">
    <property type="entry name" value="HisKA"/>
    <property type="match status" value="1"/>
</dbReference>
<evidence type="ECO:0000256" key="7">
    <source>
        <dbReference type="ARBA" id="ARBA00022840"/>
    </source>
</evidence>
<keyword evidence="3" id="KW-0597">Phosphoprotein</keyword>
<evidence type="ECO:0000256" key="2">
    <source>
        <dbReference type="ARBA" id="ARBA00012438"/>
    </source>
</evidence>
<keyword evidence="13" id="KW-1185">Reference proteome</keyword>
<dbReference type="Proteomes" id="UP000036756">
    <property type="component" value="Unassembled WGS sequence"/>
</dbReference>
<dbReference type="InterPro" id="IPR003661">
    <property type="entry name" value="HisK_dim/P_dom"/>
</dbReference>
<evidence type="ECO:0000256" key="3">
    <source>
        <dbReference type="ARBA" id="ARBA00022553"/>
    </source>
</evidence>
<evidence type="ECO:0000259" key="11">
    <source>
        <dbReference type="PROSITE" id="PS50109"/>
    </source>
</evidence>
<reference evidence="12 13" key="1">
    <citation type="submission" date="2015-06" db="EMBL/GenBank/DDBJ databases">
        <title>Draft genome sequence of the purine-degrading Clostridium cylindrosporum HC-1 (DSM 605).</title>
        <authorList>
            <person name="Poehlein A."/>
            <person name="Schiel-Bengelsdorf B."/>
            <person name="Bengelsdorf F."/>
            <person name="Daniel R."/>
            <person name="Duerre P."/>
        </authorList>
    </citation>
    <scope>NUCLEOTIDE SEQUENCE [LARGE SCALE GENOMIC DNA]</scope>
    <source>
        <strain evidence="12 13">DSM 605</strain>
    </source>
</reference>
<dbReference type="Gene3D" id="3.30.450.20">
    <property type="entry name" value="PAS domain"/>
    <property type="match status" value="1"/>
</dbReference>